<organism evidence="4 5">
    <name type="scientific">Candidatus Magasanikbacteria bacterium GW2011_GWA2_37_8</name>
    <dbReference type="NCBI Taxonomy" id="1619036"/>
    <lineage>
        <taxon>Bacteria</taxon>
        <taxon>Candidatus Magasanikiibacteriota</taxon>
    </lineage>
</organism>
<proteinExistence type="inferred from homology"/>
<dbReference type="InterPro" id="IPR006127">
    <property type="entry name" value="ZnuA-like"/>
</dbReference>
<dbReference type="InterPro" id="IPR050492">
    <property type="entry name" value="Bact_metal-bind_prot9"/>
</dbReference>
<protein>
    <submittedName>
        <fullName evidence="4">ABC transporter substrate binding protein</fullName>
    </submittedName>
</protein>
<evidence type="ECO:0000256" key="1">
    <source>
        <dbReference type="ARBA" id="ARBA00011028"/>
    </source>
</evidence>
<dbReference type="GO" id="GO:0046872">
    <property type="term" value="F:metal ion binding"/>
    <property type="evidence" value="ECO:0007669"/>
    <property type="project" value="InterPro"/>
</dbReference>
<comment type="caution">
    <text evidence="4">The sequence shown here is derived from an EMBL/GenBank/DDBJ whole genome shotgun (WGS) entry which is preliminary data.</text>
</comment>
<dbReference type="SUPFAM" id="SSF53807">
    <property type="entry name" value="Helical backbone' metal receptor"/>
    <property type="match status" value="1"/>
</dbReference>
<dbReference type="EMBL" id="LBTN01000030">
    <property type="protein sequence ID" value="KKQ39662.1"/>
    <property type="molecule type" value="Genomic_DNA"/>
</dbReference>
<accession>A0A0G0HBZ0</accession>
<reference evidence="4 5" key="1">
    <citation type="journal article" date="2015" name="Nature">
        <title>rRNA introns, odd ribosomes, and small enigmatic genomes across a large radiation of phyla.</title>
        <authorList>
            <person name="Brown C.T."/>
            <person name="Hug L.A."/>
            <person name="Thomas B.C."/>
            <person name="Sharon I."/>
            <person name="Castelle C.J."/>
            <person name="Singh A."/>
            <person name="Wilkins M.J."/>
            <person name="Williams K.H."/>
            <person name="Banfield J.F."/>
        </authorList>
    </citation>
    <scope>NUCLEOTIDE SEQUENCE [LARGE SCALE GENOMIC DNA]</scope>
</reference>
<dbReference type="GO" id="GO:0030001">
    <property type="term" value="P:metal ion transport"/>
    <property type="evidence" value="ECO:0007669"/>
    <property type="project" value="InterPro"/>
</dbReference>
<comment type="similarity">
    <text evidence="1">Belongs to the bacterial solute-binding protein 9 family.</text>
</comment>
<dbReference type="Proteomes" id="UP000034333">
    <property type="component" value="Unassembled WGS sequence"/>
</dbReference>
<evidence type="ECO:0000313" key="5">
    <source>
        <dbReference type="Proteomes" id="UP000034333"/>
    </source>
</evidence>
<keyword evidence="3" id="KW-0732">Signal</keyword>
<dbReference type="STRING" id="1619036.US58_C0030G0003"/>
<dbReference type="Pfam" id="PF01297">
    <property type="entry name" value="ZnuA"/>
    <property type="match status" value="1"/>
</dbReference>
<evidence type="ECO:0000256" key="3">
    <source>
        <dbReference type="ARBA" id="ARBA00022729"/>
    </source>
</evidence>
<name>A0A0G0HBZ0_9BACT</name>
<dbReference type="PANTHER" id="PTHR42953">
    <property type="entry name" value="HIGH-AFFINITY ZINC UPTAKE SYSTEM PROTEIN ZNUA-RELATED"/>
    <property type="match status" value="1"/>
</dbReference>
<dbReference type="PANTHER" id="PTHR42953:SF3">
    <property type="entry name" value="HIGH-AFFINITY ZINC UPTAKE SYSTEM PROTEIN ZNUA"/>
    <property type="match status" value="1"/>
</dbReference>
<evidence type="ECO:0000313" key="4">
    <source>
        <dbReference type="EMBL" id="KKQ39662.1"/>
    </source>
</evidence>
<gene>
    <name evidence="4" type="ORF">US58_C0030G0003</name>
</gene>
<sequence length="206" mass="23368">MDGVQTVELNQSLQLKQFGLSNSNHISLDEPAPGDIRANMDPHTWLDPNNAVMIAKKVAIYLGEVDSINKIYYETNAQNFIQNLQNKDKEWQDKMQNLTKKELVVFHDAWGYFADHFGLHIAGAFEPFPGKSPTPQYLINLQTIIKKNNIKALFVEPQLSKEAINTFANDLKVKVDILDPLGGIGERDSYISMIDFNISNIYEVLK</sequence>
<dbReference type="AlphaFoldDB" id="A0A0G0HBZ0"/>
<keyword evidence="2" id="KW-0813">Transport</keyword>
<evidence type="ECO:0000256" key="2">
    <source>
        <dbReference type="ARBA" id="ARBA00022448"/>
    </source>
</evidence>
<dbReference type="Gene3D" id="3.40.50.1980">
    <property type="entry name" value="Nitrogenase molybdenum iron protein domain"/>
    <property type="match status" value="2"/>
</dbReference>